<name>A0AAD8FJW1_BIOPF</name>
<organism evidence="1 2">
    <name type="scientific">Biomphalaria pfeifferi</name>
    <name type="common">Bloodfluke planorb</name>
    <name type="synonym">Freshwater snail</name>
    <dbReference type="NCBI Taxonomy" id="112525"/>
    <lineage>
        <taxon>Eukaryota</taxon>
        <taxon>Metazoa</taxon>
        <taxon>Spiralia</taxon>
        <taxon>Lophotrochozoa</taxon>
        <taxon>Mollusca</taxon>
        <taxon>Gastropoda</taxon>
        <taxon>Heterobranchia</taxon>
        <taxon>Euthyneura</taxon>
        <taxon>Panpulmonata</taxon>
        <taxon>Hygrophila</taxon>
        <taxon>Lymnaeoidea</taxon>
        <taxon>Planorbidae</taxon>
        <taxon>Biomphalaria</taxon>
    </lineage>
</organism>
<comment type="caution">
    <text evidence="1">The sequence shown here is derived from an EMBL/GenBank/DDBJ whole genome shotgun (WGS) entry which is preliminary data.</text>
</comment>
<evidence type="ECO:0000313" key="2">
    <source>
        <dbReference type="Proteomes" id="UP001233172"/>
    </source>
</evidence>
<gene>
    <name evidence="1" type="ORF">Bpfe_003775</name>
</gene>
<feature type="non-terminal residue" evidence="1">
    <location>
        <position position="91"/>
    </location>
</feature>
<accession>A0AAD8FJW1</accession>
<evidence type="ECO:0000313" key="1">
    <source>
        <dbReference type="EMBL" id="KAK0067040.1"/>
    </source>
</evidence>
<proteinExistence type="predicted"/>
<protein>
    <submittedName>
        <fullName evidence="1">Cell adhesion molecule 2</fullName>
    </submittedName>
</protein>
<dbReference type="Proteomes" id="UP001233172">
    <property type="component" value="Unassembled WGS sequence"/>
</dbReference>
<sequence>MINDLQCSDDGTSYSCLVGDVFNYTSTSPSFLTVKVQPSVPTLSNVQTDVQENSNIKATCTAGVGYFRVGEIVWKAYQKKRSVNFATSVVK</sequence>
<reference evidence="1" key="2">
    <citation type="submission" date="2023-04" db="EMBL/GenBank/DDBJ databases">
        <authorList>
            <person name="Bu L."/>
            <person name="Lu L."/>
            <person name="Laidemitt M.R."/>
            <person name="Zhang S.M."/>
            <person name="Mutuku M."/>
            <person name="Mkoji G."/>
            <person name="Steinauer M."/>
            <person name="Loker E.S."/>
        </authorList>
    </citation>
    <scope>NUCLEOTIDE SEQUENCE</scope>
    <source>
        <strain evidence="1">KasaAsao</strain>
        <tissue evidence="1">Whole Snail</tissue>
    </source>
</reference>
<keyword evidence="2" id="KW-1185">Reference proteome</keyword>
<dbReference type="AlphaFoldDB" id="A0AAD8FJW1"/>
<dbReference type="EMBL" id="JASAOG010000009">
    <property type="protein sequence ID" value="KAK0067040.1"/>
    <property type="molecule type" value="Genomic_DNA"/>
</dbReference>
<reference evidence="1" key="1">
    <citation type="journal article" date="2023" name="PLoS Negl. Trop. Dis.">
        <title>A genome sequence for Biomphalaria pfeifferi, the major vector snail for the human-infecting parasite Schistosoma mansoni.</title>
        <authorList>
            <person name="Bu L."/>
            <person name="Lu L."/>
            <person name="Laidemitt M.R."/>
            <person name="Zhang S.M."/>
            <person name="Mutuku M."/>
            <person name="Mkoji G."/>
            <person name="Steinauer M."/>
            <person name="Loker E.S."/>
        </authorList>
    </citation>
    <scope>NUCLEOTIDE SEQUENCE</scope>
    <source>
        <strain evidence="1">KasaAsao</strain>
    </source>
</reference>